<dbReference type="Proteomes" id="UP000663852">
    <property type="component" value="Unassembled WGS sequence"/>
</dbReference>
<dbReference type="AlphaFoldDB" id="A0A813MLJ5"/>
<evidence type="ECO:0000313" key="1">
    <source>
        <dbReference type="EMBL" id="CAF0724345.1"/>
    </source>
</evidence>
<dbReference type="EMBL" id="CAJNOJ010000001">
    <property type="protein sequence ID" value="CAF0724345.1"/>
    <property type="molecule type" value="Genomic_DNA"/>
</dbReference>
<comment type="caution">
    <text evidence="1">The sequence shown here is derived from an EMBL/GenBank/DDBJ whole genome shotgun (WGS) entry which is preliminary data.</text>
</comment>
<reference evidence="1" key="1">
    <citation type="submission" date="2021-02" db="EMBL/GenBank/DDBJ databases">
        <authorList>
            <person name="Nowell W R."/>
        </authorList>
    </citation>
    <scope>NUCLEOTIDE SEQUENCE</scope>
</reference>
<protein>
    <submittedName>
        <fullName evidence="1">Uncharacterized protein</fullName>
    </submittedName>
</protein>
<sequence length="286" mass="31502">MYVRKRRIADVGSAEVKRYHLCSHEYWRGEEKRLTSIYKTIHLAIDIYQPMNMTSLTLYFTTICTVLMSLTYRSEGAFLRFGPEGLQLGGGADGSAGFLNIPFSTGGVKINSAVAGGFANSLVNVPMVQRFGSRYNRYVYPTSTSRPFARTNCDWYYRWGLPYSNLFNGQTYQRGYGSSGAQWGSQTGTQTASSVNSQSIRPWFFNINRLANVQVTPPNIPMTGFASSGSGCSRGDSLLSCFFSFFDTSIHELPLIKTSIIDANGQQSISAANGVVNLSGQSISCK</sequence>
<accession>A0A813MLJ5</accession>
<evidence type="ECO:0000313" key="2">
    <source>
        <dbReference type="Proteomes" id="UP000663852"/>
    </source>
</evidence>
<proteinExistence type="predicted"/>
<name>A0A813MLJ5_ADIRI</name>
<organism evidence="1 2">
    <name type="scientific">Adineta ricciae</name>
    <name type="common">Rotifer</name>
    <dbReference type="NCBI Taxonomy" id="249248"/>
    <lineage>
        <taxon>Eukaryota</taxon>
        <taxon>Metazoa</taxon>
        <taxon>Spiralia</taxon>
        <taxon>Gnathifera</taxon>
        <taxon>Rotifera</taxon>
        <taxon>Eurotatoria</taxon>
        <taxon>Bdelloidea</taxon>
        <taxon>Adinetida</taxon>
        <taxon>Adinetidae</taxon>
        <taxon>Adineta</taxon>
    </lineage>
</organism>
<gene>
    <name evidence="1" type="ORF">EDS130_LOCUS604</name>
</gene>